<dbReference type="EMBL" id="KZ858977">
    <property type="protein sequence ID" value="RDW26587.1"/>
    <property type="molecule type" value="Genomic_DNA"/>
</dbReference>
<dbReference type="Proteomes" id="UP000182444">
    <property type="component" value="Chromosome 1D"/>
</dbReference>
<evidence type="ECO:0000313" key="2">
    <source>
        <dbReference type="EMBL" id="RDW26587.1"/>
    </source>
</evidence>
<name>A0A1D8NEP1_YARLL</name>
<dbReference type="EMBL" id="CP017556">
    <property type="protein sequence ID" value="AOW04108.1"/>
    <property type="molecule type" value="Genomic_DNA"/>
</dbReference>
<organism evidence="1 3">
    <name type="scientific">Yarrowia lipolytica</name>
    <name type="common">Candida lipolytica</name>
    <dbReference type="NCBI Taxonomy" id="4952"/>
    <lineage>
        <taxon>Eukaryota</taxon>
        <taxon>Fungi</taxon>
        <taxon>Dikarya</taxon>
        <taxon>Ascomycota</taxon>
        <taxon>Saccharomycotina</taxon>
        <taxon>Dipodascomycetes</taxon>
        <taxon>Dipodascales</taxon>
        <taxon>Dipodascales incertae sedis</taxon>
        <taxon>Yarrowia</taxon>
    </lineage>
</organism>
<reference evidence="1 3" key="1">
    <citation type="journal article" date="2016" name="PLoS ONE">
        <title>Sequence Assembly of Yarrowia lipolytica Strain W29/CLIB89 Shows Transposable Element Diversity.</title>
        <authorList>
            <person name="Magnan C."/>
            <person name="Yu J."/>
            <person name="Chang I."/>
            <person name="Jahn E."/>
            <person name="Kanomata Y."/>
            <person name="Wu J."/>
            <person name="Zeller M."/>
            <person name="Oakes M."/>
            <person name="Baldi P."/>
            <person name="Sandmeyer S."/>
        </authorList>
    </citation>
    <scope>NUCLEOTIDE SEQUENCE [LARGE SCALE GENOMIC DNA]</scope>
    <source>
        <strain evidence="1">CLIB89</strain>
        <strain evidence="3">CLIB89(W29)</strain>
    </source>
</reference>
<accession>A0A1D8NEP1</accession>
<protein>
    <submittedName>
        <fullName evidence="1">Uncharacterized protein</fullName>
    </submittedName>
</protein>
<dbReference type="GeneID" id="2910762"/>
<dbReference type="KEGG" id="yli:2910762"/>
<reference evidence="2 4" key="2">
    <citation type="submission" date="2018-07" db="EMBL/GenBank/DDBJ databases">
        <title>Draft Genome Assemblies for Five Robust Yarrowia lipolytica Strains Exhibiting High Lipid Production and Pentose Sugar Utilization and Sugar Alcohol Secretion from Undetoxified Lignocellulosic Biomass Hydrolysates.</title>
        <authorList>
            <consortium name="DOE Joint Genome Institute"/>
            <person name="Walker C."/>
            <person name="Ryu S."/>
            <person name="Na H."/>
            <person name="Zane M."/>
            <person name="LaButti K."/>
            <person name="Lipzen A."/>
            <person name="Haridas S."/>
            <person name="Barry K."/>
            <person name="Grigoriev I.V."/>
            <person name="Quarterman J."/>
            <person name="Slininger P."/>
            <person name="Dien B."/>
            <person name="Trinh C.T."/>
        </authorList>
    </citation>
    <scope>NUCLEOTIDE SEQUENCE [LARGE SCALE GENOMIC DNA]</scope>
    <source>
        <strain evidence="2 4">YB392</strain>
    </source>
</reference>
<dbReference type="RefSeq" id="XP_502862.2">
    <property type="nucleotide sequence ID" value="XM_502862.2"/>
</dbReference>
<evidence type="ECO:0000313" key="4">
    <source>
        <dbReference type="Proteomes" id="UP000256601"/>
    </source>
</evidence>
<evidence type="ECO:0000313" key="3">
    <source>
        <dbReference type="Proteomes" id="UP000182444"/>
    </source>
</evidence>
<evidence type="ECO:0000313" key="1">
    <source>
        <dbReference type="EMBL" id="AOW04108.1"/>
    </source>
</evidence>
<dbReference type="Proteomes" id="UP000256601">
    <property type="component" value="Unassembled WGS sequence"/>
</dbReference>
<gene>
    <name evidence="2" type="ORF">B0I71DRAFT_130646</name>
    <name evidence="1" type="ORF">YALI1_D18982g</name>
</gene>
<sequence>MSRFLRSFGLLKQAVTPGTTSHFAAATTSSVPPRLKAHTSEGDAALPFHDSVIYKLDDLKVRISETPTSTKKWEINIPGNDHPIKFKSKHDAVHFAIFQGWEFDVSQRER</sequence>
<dbReference type="VEuPathDB" id="FungiDB:YALI1_D18982g"/>
<dbReference type="OrthoDB" id="10332186at2759"/>
<proteinExistence type="predicted"/>
<dbReference type="VEuPathDB" id="FungiDB:YALI0_D15466g"/>
<dbReference type="AlphaFoldDB" id="A0A1D8NEP1"/>